<evidence type="ECO:0000256" key="3">
    <source>
        <dbReference type="ARBA" id="ARBA00022801"/>
    </source>
</evidence>
<dbReference type="PROSITE" id="PS50056">
    <property type="entry name" value="TYR_PHOSPHATASE_2"/>
    <property type="match status" value="1"/>
</dbReference>
<dbReference type="SUPFAM" id="SSF52799">
    <property type="entry name" value="(Phosphotyrosine protein) phosphatases II"/>
    <property type="match status" value="1"/>
</dbReference>
<dbReference type="PROSITE" id="PS50054">
    <property type="entry name" value="TYR_PHOSPHATASE_DUAL"/>
    <property type="match status" value="1"/>
</dbReference>
<dbReference type="GO" id="GO:0043409">
    <property type="term" value="P:negative regulation of MAPK cascade"/>
    <property type="evidence" value="ECO:0007669"/>
    <property type="project" value="TreeGrafter"/>
</dbReference>
<dbReference type="PROSITE" id="PS00383">
    <property type="entry name" value="TYR_PHOSPHATASE_1"/>
    <property type="match status" value="1"/>
</dbReference>
<feature type="domain" description="Tyrosine-protein phosphatase" evidence="5">
    <location>
        <begin position="175"/>
        <end position="314"/>
    </location>
</feature>
<dbReference type="InterPro" id="IPR000387">
    <property type="entry name" value="Tyr_Pase_dom"/>
</dbReference>
<evidence type="ECO:0000259" key="7">
    <source>
        <dbReference type="PROSITE" id="PS50206"/>
    </source>
</evidence>
<dbReference type="EMBL" id="JANCYU010000050">
    <property type="protein sequence ID" value="KAK4527319.1"/>
    <property type="molecule type" value="Genomic_DNA"/>
</dbReference>
<dbReference type="Gene3D" id="3.90.190.10">
    <property type="entry name" value="Protein tyrosine phosphatase superfamily"/>
    <property type="match status" value="1"/>
</dbReference>
<dbReference type="InterPro" id="IPR000340">
    <property type="entry name" value="Dual-sp_phosphatase_cat-dom"/>
</dbReference>
<dbReference type="SUPFAM" id="SSF52821">
    <property type="entry name" value="Rhodanese/Cell cycle control phosphatase"/>
    <property type="match status" value="1"/>
</dbReference>
<dbReference type="GO" id="GO:0004725">
    <property type="term" value="F:protein tyrosine phosphatase activity"/>
    <property type="evidence" value="ECO:0007669"/>
    <property type="project" value="UniProtKB-EC"/>
</dbReference>
<proteinExistence type="inferred from homology"/>
<dbReference type="SMART" id="SM00195">
    <property type="entry name" value="DSPc"/>
    <property type="match status" value="1"/>
</dbReference>
<dbReference type="Proteomes" id="UP001300502">
    <property type="component" value="Unassembled WGS sequence"/>
</dbReference>
<evidence type="ECO:0000256" key="2">
    <source>
        <dbReference type="ARBA" id="ARBA00013064"/>
    </source>
</evidence>
<feature type="domain" description="Tyrosine specific protein phosphatases" evidence="6">
    <location>
        <begin position="236"/>
        <end position="292"/>
    </location>
</feature>
<evidence type="ECO:0000259" key="6">
    <source>
        <dbReference type="PROSITE" id="PS50056"/>
    </source>
</evidence>
<comment type="caution">
    <text evidence="8">The sequence shown here is derived from an EMBL/GenBank/DDBJ whole genome shotgun (WGS) entry which is preliminary data.</text>
</comment>
<dbReference type="CDD" id="cd14498">
    <property type="entry name" value="DSP"/>
    <property type="match status" value="1"/>
</dbReference>
<protein>
    <recommendedName>
        <fullName evidence="2">protein-tyrosine-phosphatase</fullName>
        <ecNumber evidence="2">3.1.3.48</ecNumber>
    </recommendedName>
</protein>
<accession>A0AAV9IIT8</accession>
<keyword evidence="4" id="KW-0904">Protein phosphatase</keyword>
<dbReference type="InterPro" id="IPR029021">
    <property type="entry name" value="Prot-tyrosine_phosphatase-like"/>
</dbReference>
<dbReference type="Pfam" id="PF00581">
    <property type="entry name" value="Rhodanese"/>
    <property type="match status" value="1"/>
</dbReference>
<dbReference type="Gene3D" id="3.40.250.10">
    <property type="entry name" value="Rhodanese-like domain"/>
    <property type="match status" value="1"/>
</dbReference>
<reference evidence="8 9" key="1">
    <citation type="submission" date="2022-07" db="EMBL/GenBank/DDBJ databases">
        <title>Genome-wide signatures of adaptation to extreme environments.</title>
        <authorList>
            <person name="Cho C.H."/>
            <person name="Yoon H.S."/>
        </authorList>
    </citation>
    <scope>NUCLEOTIDE SEQUENCE [LARGE SCALE GENOMIC DNA]</scope>
    <source>
        <strain evidence="8 9">108.79 E11</strain>
    </source>
</reference>
<dbReference type="InterPro" id="IPR036873">
    <property type="entry name" value="Rhodanese-like_dom_sf"/>
</dbReference>
<dbReference type="Pfam" id="PF00782">
    <property type="entry name" value="DSPc"/>
    <property type="match status" value="1"/>
</dbReference>
<dbReference type="InterPro" id="IPR016130">
    <property type="entry name" value="Tyr_Pase_AS"/>
</dbReference>
<dbReference type="EC" id="3.1.3.48" evidence="2"/>
<organism evidence="8 9">
    <name type="scientific">Galdieria yellowstonensis</name>
    <dbReference type="NCBI Taxonomy" id="3028027"/>
    <lineage>
        <taxon>Eukaryota</taxon>
        <taxon>Rhodophyta</taxon>
        <taxon>Bangiophyceae</taxon>
        <taxon>Galdieriales</taxon>
        <taxon>Galdieriaceae</taxon>
        <taxon>Galdieria</taxon>
    </lineage>
</organism>
<keyword evidence="9" id="KW-1185">Reference proteome</keyword>
<evidence type="ECO:0000313" key="9">
    <source>
        <dbReference type="Proteomes" id="UP001300502"/>
    </source>
</evidence>
<sequence>MDTCCHSSLSATLLEGFPESLPPKFLVEHLDQLLVVDLRCSQLYSLGHIRGSYSLPLKKKKLLNSEVADSYVHKWLRKLSKFVDEERLKKNCVFHVVLYDHSSTETTKWNPIWKLFNRCHQLRLFDGSIFVLNGGFSLFSHLYPKDVVGCRVIEGSEKTAALVPLFRCNMFQDSAPCKIFSFVFLGNERNASDRDTLESLQITHILIVGEELVAHFPGVYEYKQLMIRDLETQELHPFLEEAIDFIERAKYSGKVLVHCYAGVSRSAAIVLAYLIYLGNTFEESWKFLVSRKKDIQPLGNFIRQLQQYEEQCKSLQLFDSCV</sequence>
<dbReference type="PANTHER" id="PTHR10159">
    <property type="entry name" value="DUAL SPECIFICITY PROTEIN PHOSPHATASE"/>
    <property type="match status" value="1"/>
</dbReference>
<evidence type="ECO:0000313" key="8">
    <source>
        <dbReference type="EMBL" id="KAK4527319.1"/>
    </source>
</evidence>
<evidence type="ECO:0000256" key="1">
    <source>
        <dbReference type="ARBA" id="ARBA00008601"/>
    </source>
</evidence>
<dbReference type="PANTHER" id="PTHR10159:SF519">
    <property type="entry name" value="DUAL SPECIFICITY PROTEIN PHOSPHATASE MPK3"/>
    <property type="match status" value="1"/>
</dbReference>
<keyword evidence="3" id="KW-0378">Hydrolase</keyword>
<evidence type="ECO:0000259" key="5">
    <source>
        <dbReference type="PROSITE" id="PS50054"/>
    </source>
</evidence>
<dbReference type="GO" id="GO:0005737">
    <property type="term" value="C:cytoplasm"/>
    <property type="evidence" value="ECO:0007669"/>
    <property type="project" value="TreeGrafter"/>
</dbReference>
<evidence type="ECO:0000256" key="4">
    <source>
        <dbReference type="ARBA" id="ARBA00022912"/>
    </source>
</evidence>
<gene>
    <name evidence="8" type="ORF">GAYE_SCF38G5241</name>
</gene>
<dbReference type="InterPro" id="IPR001763">
    <property type="entry name" value="Rhodanese-like_dom"/>
</dbReference>
<dbReference type="PROSITE" id="PS50206">
    <property type="entry name" value="RHODANESE_3"/>
    <property type="match status" value="1"/>
</dbReference>
<dbReference type="AlphaFoldDB" id="A0AAV9IIT8"/>
<comment type="similarity">
    <text evidence="1">Belongs to the protein-tyrosine phosphatase family. Non-receptor class dual specificity subfamily.</text>
</comment>
<feature type="domain" description="Rhodanese" evidence="7">
    <location>
        <begin position="29"/>
        <end position="148"/>
    </location>
</feature>
<name>A0AAV9IIT8_9RHOD</name>
<dbReference type="InterPro" id="IPR020422">
    <property type="entry name" value="TYR_PHOSPHATASE_DUAL_dom"/>
</dbReference>